<keyword evidence="2" id="KW-1185">Reference proteome</keyword>
<proteinExistence type="predicted"/>
<dbReference type="Proteomes" id="UP000324897">
    <property type="component" value="Unassembled WGS sequence"/>
</dbReference>
<reference evidence="1 2" key="1">
    <citation type="journal article" date="2019" name="Sci. Rep.">
        <title>A high-quality genome of Eragrostis curvula grass provides insights into Poaceae evolution and supports new strategies to enhance forage quality.</title>
        <authorList>
            <person name="Carballo J."/>
            <person name="Santos B.A.C.M."/>
            <person name="Zappacosta D."/>
            <person name="Garbus I."/>
            <person name="Selva J.P."/>
            <person name="Gallo C.A."/>
            <person name="Diaz A."/>
            <person name="Albertini E."/>
            <person name="Caccamo M."/>
            <person name="Echenique V."/>
        </authorList>
    </citation>
    <scope>NUCLEOTIDE SEQUENCE [LARGE SCALE GENOMIC DNA]</scope>
    <source>
        <strain evidence="2">cv. Victoria</strain>
        <tissue evidence="1">Leaf</tissue>
    </source>
</reference>
<evidence type="ECO:0000313" key="2">
    <source>
        <dbReference type="Proteomes" id="UP000324897"/>
    </source>
</evidence>
<dbReference type="Gramene" id="TVU43218">
    <property type="protein sequence ID" value="TVU43218"/>
    <property type="gene ID" value="EJB05_09665"/>
</dbReference>
<name>A0A5J9W512_9POAL</name>
<accession>A0A5J9W512</accession>
<comment type="caution">
    <text evidence="1">The sequence shown here is derived from an EMBL/GenBank/DDBJ whole genome shotgun (WGS) entry which is preliminary data.</text>
</comment>
<organism evidence="1 2">
    <name type="scientific">Eragrostis curvula</name>
    <name type="common">weeping love grass</name>
    <dbReference type="NCBI Taxonomy" id="38414"/>
    <lineage>
        <taxon>Eukaryota</taxon>
        <taxon>Viridiplantae</taxon>
        <taxon>Streptophyta</taxon>
        <taxon>Embryophyta</taxon>
        <taxon>Tracheophyta</taxon>
        <taxon>Spermatophyta</taxon>
        <taxon>Magnoliopsida</taxon>
        <taxon>Liliopsida</taxon>
        <taxon>Poales</taxon>
        <taxon>Poaceae</taxon>
        <taxon>PACMAD clade</taxon>
        <taxon>Chloridoideae</taxon>
        <taxon>Eragrostideae</taxon>
        <taxon>Eragrostidinae</taxon>
        <taxon>Eragrostis</taxon>
    </lineage>
</organism>
<sequence>MDTQTLLRAGVRSAAGRRAMARAAVDRAADQCEAFSACWDDITFMQSTLFEKVSTISRMMVTLGKY</sequence>
<dbReference type="EMBL" id="RWGY01000005">
    <property type="protein sequence ID" value="TVU43218.1"/>
    <property type="molecule type" value="Genomic_DNA"/>
</dbReference>
<dbReference type="AlphaFoldDB" id="A0A5J9W512"/>
<gene>
    <name evidence="1" type="ORF">EJB05_09665</name>
</gene>
<protein>
    <submittedName>
        <fullName evidence="1">Uncharacterized protein</fullName>
    </submittedName>
</protein>
<feature type="non-terminal residue" evidence="1">
    <location>
        <position position="1"/>
    </location>
</feature>
<evidence type="ECO:0000313" key="1">
    <source>
        <dbReference type="EMBL" id="TVU43218.1"/>
    </source>
</evidence>